<proteinExistence type="predicted"/>
<evidence type="ECO:0000313" key="2">
    <source>
        <dbReference type="EMBL" id="CAD7598126.1"/>
    </source>
</evidence>
<organism evidence="2">
    <name type="scientific">Timema genevievae</name>
    <name type="common">Walking stick</name>
    <dbReference type="NCBI Taxonomy" id="629358"/>
    <lineage>
        <taxon>Eukaryota</taxon>
        <taxon>Metazoa</taxon>
        <taxon>Ecdysozoa</taxon>
        <taxon>Arthropoda</taxon>
        <taxon>Hexapoda</taxon>
        <taxon>Insecta</taxon>
        <taxon>Pterygota</taxon>
        <taxon>Neoptera</taxon>
        <taxon>Polyneoptera</taxon>
        <taxon>Phasmatodea</taxon>
        <taxon>Timematodea</taxon>
        <taxon>Timematoidea</taxon>
        <taxon>Timematidae</taxon>
        <taxon>Timema</taxon>
    </lineage>
</organism>
<dbReference type="AlphaFoldDB" id="A0A7R9K1D6"/>
<name>A0A7R9K1D6_TIMGE</name>
<keyword evidence="1" id="KW-0732">Signal</keyword>
<sequence>MILIAVLGSWSQYLYCTYVLLSLQEAPNILTLPSVNEIPSSEVTIVAIAVFSSATAASSASSGEGSSSASSASSASGASGTNGLYGGGLYGGGLYGGGLFGGYPGYLGGYGDSSSSATAASSASSGEGSSSASSAAAAASGASGTNGLYGPGIYGGGLYVWIHEYGSYPPLTSQLPESYEPNPTDGPDELSRTRLVLYQGRVLIPPHTYESGSWKQSRAGLASQTLTRMGPLNIVAPEEAIAATAAEDVSPSEETAFAAAALEAVAAEEFSPEEAGLRPLQRCRAGVTISTPDFRVAPDR</sequence>
<reference evidence="2" key="1">
    <citation type="submission" date="2020-11" db="EMBL/GenBank/DDBJ databases">
        <authorList>
            <person name="Tran Van P."/>
        </authorList>
    </citation>
    <scope>NUCLEOTIDE SEQUENCE</scope>
</reference>
<feature type="signal peptide" evidence="1">
    <location>
        <begin position="1"/>
        <end position="16"/>
    </location>
</feature>
<feature type="chain" id="PRO_5031511431" evidence="1">
    <location>
        <begin position="17"/>
        <end position="300"/>
    </location>
</feature>
<evidence type="ECO:0000256" key="1">
    <source>
        <dbReference type="SAM" id="SignalP"/>
    </source>
</evidence>
<accession>A0A7R9K1D6</accession>
<gene>
    <name evidence="2" type="ORF">TGEB3V08_LOCUS6964</name>
</gene>
<protein>
    <submittedName>
        <fullName evidence="2">Uncharacterized protein</fullName>
    </submittedName>
</protein>
<dbReference type="EMBL" id="OE841975">
    <property type="protein sequence ID" value="CAD7598126.1"/>
    <property type="molecule type" value="Genomic_DNA"/>
</dbReference>